<proteinExistence type="inferred from homology"/>
<dbReference type="Pfam" id="PF13279">
    <property type="entry name" value="4HBT_2"/>
    <property type="match status" value="1"/>
</dbReference>
<dbReference type="InterPro" id="IPR050563">
    <property type="entry name" value="4-hydroxybenzoyl-CoA_TE"/>
</dbReference>
<dbReference type="SUPFAM" id="SSF54637">
    <property type="entry name" value="Thioesterase/thiol ester dehydrase-isomerase"/>
    <property type="match status" value="1"/>
</dbReference>
<dbReference type="CDD" id="cd00586">
    <property type="entry name" value="4HBT"/>
    <property type="match status" value="1"/>
</dbReference>
<dbReference type="RefSeq" id="WP_283406172.1">
    <property type="nucleotide sequence ID" value="NZ_FXUI01000005.1"/>
</dbReference>
<dbReference type="PANTHER" id="PTHR31793">
    <property type="entry name" value="4-HYDROXYBENZOYL-COA THIOESTERASE FAMILY MEMBER"/>
    <property type="match status" value="1"/>
</dbReference>
<evidence type="ECO:0000256" key="1">
    <source>
        <dbReference type="ARBA" id="ARBA00005953"/>
    </source>
</evidence>
<evidence type="ECO:0000256" key="2">
    <source>
        <dbReference type="ARBA" id="ARBA00022801"/>
    </source>
</evidence>
<comment type="caution">
    <text evidence="3">The sequence shown here is derived from an EMBL/GenBank/DDBJ whole genome shotgun (WGS) entry which is preliminary data.</text>
</comment>
<dbReference type="EMBL" id="FXUI01000005">
    <property type="protein sequence ID" value="SMP69927.1"/>
    <property type="molecule type" value="Genomic_DNA"/>
</dbReference>
<gene>
    <name evidence="3" type="ORF">SAMN06296065_105200</name>
</gene>
<dbReference type="PANTHER" id="PTHR31793:SF27">
    <property type="entry name" value="NOVEL THIOESTERASE SUPERFAMILY DOMAIN AND SAPOSIN A-TYPE DOMAIN CONTAINING PROTEIN (0610012H03RIK)"/>
    <property type="match status" value="1"/>
</dbReference>
<dbReference type="Proteomes" id="UP001157910">
    <property type="component" value="Unassembled WGS sequence"/>
</dbReference>
<dbReference type="Gene3D" id="3.10.129.10">
    <property type="entry name" value="Hotdog Thioesterase"/>
    <property type="match status" value="1"/>
</dbReference>
<keyword evidence="2 3" id="KW-0378">Hydrolase</keyword>
<sequence length="163" mass="17928">MSRIPLRPRAAYRTFVPITTRWHDNDAYGHVNNVIYYAFFDTAVNTWLIEQGLLDVHAGDPIGLVVETGCRYAAPVHFPQTLKVGLAVASLGTSSVTYHLGLFVQNEEYAAAEGHFTHVYVGREDRRPVALPSPWRQALSALHAHQSTARGEPARCASNATSG</sequence>
<evidence type="ECO:0000313" key="4">
    <source>
        <dbReference type="Proteomes" id="UP001157910"/>
    </source>
</evidence>
<accession>A0ABY1QFN9</accession>
<comment type="similarity">
    <text evidence="1">Belongs to the 4-hydroxybenzoyl-CoA thioesterase family.</text>
</comment>
<dbReference type="InterPro" id="IPR029069">
    <property type="entry name" value="HotDog_dom_sf"/>
</dbReference>
<reference evidence="3 4" key="1">
    <citation type="submission" date="2017-05" db="EMBL/GenBank/DDBJ databases">
        <authorList>
            <person name="Varghese N."/>
            <person name="Submissions S."/>
        </authorList>
    </citation>
    <scope>NUCLEOTIDE SEQUENCE [LARGE SCALE GENOMIC DNA]</scope>
    <source>
        <strain evidence="3 4">SM16</strain>
    </source>
</reference>
<evidence type="ECO:0000313" key="3">
    <source>
        <dbReference type="EMBL" id="SMP69927.1"/>
    </source>
</evidence>
<dbReference type="GO" id="GO:0016787">
    <property type="term" value="F:hydrolase activity"/>
    <property type="evidence" value="ECO:0007669"/>
    <property type="project" value="UniProtKB-KW"/>
</dbReference>
<name>A0ABY1QFN9_9SPHN</name>
<organism evidence="3 4">
    <name type="scientific">Novosphingobium panipatense</name>
    <dbReference type="NCBI Taxonomy" id="428991"/>
    <lineage>
        <taxon>Bacteria</taxon>
        <taxon>Pseudomonadati</taxon>
        <taxon>Pseudomonadota</taxon>
        <taxon>Alphaproteobacteria</taxon>
        <taxon>Sphingomonadales</taxon>
        <taxon>Sphingomonadaceae</taxon>
        <taxon>Novosphingobium</taxon>
    </lineage>
</organism>
<protein>
    <submittedName>
        <fullName evidence="3">Acyl-CoA thioester hydrolase</fullName>
    </submittedName>
</protein>
<keyword evidence="4" id="KW-1185">Reference proteome</keyword>